<name>A0A382F3F0_9ZZZZ</name>
<dbReference type="PANTHER" id="PTHR11575">
    <property type="entry name" value="5'-NUCLEOTIDASE-RELATED"/>
    <property type="match status" value="1"/>
</dbReference>
<dbReference type="InterPro" id="IPR006146">
    <property type="entry name" value="5'-Nucleotdase_CS"/>
</dbReference>
<dbReference type="GO" id="GO:0000166">
    <property type="term" value="F:nucleotide binding"/>
    <property type="evidence" value="ECO:0007669"/>
    <property type="project" value="UniProtKB-KW"/>
</dbReference>
<dbReference type="PROSITE" id="PS00786">
    <property type="entry name" value="5_NUCLEOTIDASE_2"/>
    <property type="match status" value="1"/>
</dbReference>
<dbReference type="PROSITE" id="PS00785">
    <property type="entry name" value="5_NUCLEOTIDASE_1"/>
    <property type="match status" value="1"/>
</dbReference>
<dbReference type="GO" id="GO:0009166">
    <property type="term" value="P:nucleotide catabolic process"/>
    <property type="evidence" value="ECO:0007669"/>
    <property type="project" value="InterPro"/>
</dbReference>
<evidence type="ECO:0000256" key="1">
    <source>
        <dbReference type="ARBA" id="ARBA00022723"/>
    </source>
</evidence>
<dbReference type="Pfam" id="PF00149">
    <property type="entry name" value="Metallophos"/>
    <property type="match status" value="1"/>
</dbReference>
<feature type="non-terminal residue" evidence="6">
    <location>
        <position position="1"/>
    </location>
</feature>
<dbReference type="InterPro" id="IPR036907">
    <property type="entry name" value="5'-Nucleotdase_C_sf"/>
</dbReference>
<accession>A0A382F3F0</accession>
<evidence type="ECO:0000259" key="5">
    <source>
        <dbReference type="Pfam" id="PF02872"/>
    </source>
</evidence>
<dbReference type="Gene3D" id="3.90.780.10">
    <property type="entry name" value="5'-Nucleotidase, C-terminal domain"/>
    <property type="match status" value="1"/>
</dbReference>
<gene>
    <name evidence="6" type="ORF">METZ01_LOCUS210016</name>
</gene>
<proteinExistence type="predicted"/>
<evidence type="ECO:0000259" key="4">
    <source>
        <dbReference type="Pfam" id="PF00149"/>
    </source>
</evidence>
<dbReference type="PRINTS" id="PR01607">
    <property type="entry name" value="APYRASEFAMLY"/>
</dbReference>
<dbReference type="AlphaFoldDB" id="A0A382F3F0"/>
<feature type="domain" description="Calcineurin-like phosphoesterase" evidence="4">
    <location>
        <begin position="19"/>
        <end position="245"/>
    </location>
</feature>
<dbReference type="GO" id="GO:0046872">
    <property type="term" value="F:metal ion binding"/>
    <property type="evidence" value="ECO:0007669"/>
    <property type="project" value="UniProtKB-KW"/>
</dbReference>
<keyword evidence="3" id="KW-0547">Nucleotide-binding</keyword>
<feature type="domain" description="5'-Nucleotidase C-terminal" evidence="5">
    <location>
        <begin position="327"/>
        <end position="465"/>
    </location>
</feature>
<keyword evidence="1" id="KW-0479">Metal-binding</keyword>
<dbReference type="SUPFAM" id="SSF55816">
    <property type="entry name" value="5'-nucleotidase (syn. UDP-sugar hydrolase), C-terminal domain"/>
    <property type="match status" value="1"/>
</dbReference>
<evidence type="ECO:0000256" key="3">
    <source>
        <dbReference type="ARBA" id="ARBA00022741"/>
    </source>
</evidence>
<dbReference type="CDD" id="cd00845">
    <property type="entry name" value="MPP_UshA_N_like"/>
    <property type="match status" value="1"/>
</dbReference>
<dbReference type="GO" id="GO:0008768">
    <property type="term" value="F:UDP-sugar diphosphatase activity"/>
    <property type="evidence" value="ECO:0007669"/>
    <property type="project" value="TreeGrafter"/>
</dbReference>
<reference evidence="6" key="1">
    <citation type="submission" date="2018-05" db="EMBL/GenBank/DDBJ databases">
        <authorList>
            <person name="Lanie J.A."/>
            <person name="Ng W.-L."/>
            <person name="Kazmierczak K.M."/>
            <person name="Andrzejewski T.M."/>
            <person name="Davidsen T.M."/>
            <person name="Wayne K.J."/>
            <person name="Tettelin H."/>
            <person name="Glass J.I."/>
            <person name="Rusch D."/>
            <person name="Podicherti R."/>
            <person name="Tsui H.-C.T."/>
            <person name="Winkler M.E."/>
        </authorList>
    </citation>
    <scope>NUCLEOTIDE SEQUENCE</scope>
</reference>
<dbReference type="GO" id="GO:0030288">
    <property type="term" value="C:outer membrane-bounded periplasmic space"/>
    <property type="evidence" value="ECO:0007669"/>
    <property type="project" value="TreeGrafter"/>
</dbReference>
<dbReference type="InterPro" id="IPR006179">
    <property type="entry name" value="5_nucleotidase/apyrase"/>
</dbReference>
<evidence type="ECO:0000313" key="6">
    <source>
        <dbReference type="EMBL" id="SVB57162.1"/>
    </source>
</evidence>
<dbReference type="SUPFAM" id="SSF56300">
    <property type="entry name" value="Metallo-dependent phosphatases"/>
    <property type="match status" value="1"/>
</dbReference>
<keyword evidence="2" id="KW-0732">Signal</keyword>
<dbReference type="InterPro" id="IPR004843">
    <property type="entry name" value="Calcineurin-like_PHP"/>
</dbReference>
<dbReference type="InterPro" id="IPR029052">
    <property type="entry name" value="Metallo-depent_PP-like"/>
</dbReference>
<sequence length="503" mass="56197">ILALITLGLPLFGKDKEITILHTNDFHSAFDPIPAYWLEGSPKLGGAAYLSTLINELREEEDTVFLFDSGDMFTGMLANLTEGEALMEMMMTMEYDALGIGNHEFDYGIEPFKRGIHRVSFPVLGANIFYKGTDQLFSRAYTILERDGIRLGVIGIIGLDARSVILPSYVEDLDFRDPIPYVRKGVEELKPLVDVIVVLTHQGKTGPMQTDAEHRPEVQRDFDEDIKLAGAVEGIDVIVSGHAHRGIEVPYIHPKTGTLIVQTYGYGTRLGYLKLFFDGEKVTRHEGRLLKVWSDKLKPDPLVEKKISYYKEKVDHIIGEVVGYSDLRLVRDYVAESSLGNFATDVIKEITNSEIAFTNAGGLRADLPEGSITKGNVLDAFPFHNTVVSTSLNGAQITAILEQGLSMERGMIQVSGIRAIYDLKKPINNRVLNVEINGKPLDKKKMYKVGTHSFLAQGGDLYNTFLEGEYEDRKINLSEEIINYLKANKEIKEPKRGRLIPAQ</sequence>
<organism evidence="6">
    <name type="scientific">marine metagenome</name>
    <dbReference type="NCBI Taxonomy" id="408172"/>
    <lineage>
        <taxon>unclassified sequences</taxon>
        <taxon>metagenomes</taxon>
        <taxon>ecological metagenomes</taxon>
    </lineage>
</organism>
<dbReference type="InterPro" id="IPR008334">
    <property type="entry name" value="5'-Nucleotdase_C"/>
</dbReference>
<dbReference type="EMBL" id="UINC01047641">
    <property type="protein sequence ID" value="SVB57162.1"/>
    <property type="molecule type" value="Genomic_DNA"/>
</dbReference>
<evidence type="ECO:0000256" key="2">
    <source>
        <dbReference type="ARBA" id="ARBA00022729"/>
    </source>
</evidence>
<dbReference type="GO" id="GO:0008253">
    <property type="term" value="F:5'-nucleotidase activity"/>
    <property type="evidence" value="ECO:0007669"/>
    <property type="project" value="TreeGrafter"/>
</dbReference>
<dbReference type="Pfam" id="PF02872">
    <property type="entry name" value="5_nucleotid_C"/>
    <property type="match status" value="1"/>
</dbReference>
<evidence type="ECO:0008006" key="7">
    <source>
        <dbReference type="Google" id="ProtNLM"/>
    </source>
</evidence>
<protein>
    <recommendedName>
        <fullName evidence="7">5'-Nucleotidase C-terminal domain-containing protein</fullName>
    </recommendedName>
</protein>
<dbReference type="PANTHER" id="PTHR11575:SF46">
    <property type="entry name" value="PROTEIN USHA"/>
    <property type="match status" value="1"/>
</dbReference>
<dbReference type="Gene3D" id="3.60.21.10">
    <property type="match status" value="1"/>
</dbReference>